<dbReference type="GO" id="GO:0031080">
    <property type="term" value="C:nuclear pore outer ring"/>
    <property type="evidence" value="ECO:0007669"/>
    <property type="project" value="TreeGrafter"/>
</dbReference>
<dbReference type="GO" id="GO:0005198">
    <property type="term" value="F:structural molecule activity"/>
    <property type="evidence" value="ECO:0007669"/>
    <property type="project" value="InterPro"/>
</dbReference>
<feature type="repeat" description="WD" evidence="13">
    <location>
        <begin position="211"/>
        <end position="247"/>
    </location>
</feature>
<dbReference type="OrthoDB" id="364224at2759"/>
<evidence type="ECO:0000256" key="8">
    <source>
        <dbReference type="ARBA" id="ARBA00022927"/>
    </source>
</evidence>
<dbReference type="Pfam" id="PF00400">
    <property type="entry name" value="WD40"/>
    <property type="match status" value="5"/>
</dbReference>
<evidence type="ECO:0000256" key="4">
    <source>
        <dbReference type="ARBA" id="ARBA00022448"/>
    </source>
</evidence>
<evidence type="ECO:0000256" key="7">
    <source>
        <dbReference type="ARBA" id="ARBA00022816"/>
    </source>
</evidence>
<dbReference type="KEGG" id="csl:COCSUDRAFT_22211"/>
<keyword evidence="4" id="KW-0813">Transport</keyword>
<feature type="repeat" description="WD" evidence="13">
    <location>
        <begin position="56"/>
        <end position="90"/>
    </location>
</feature>
<dbReference type="RefSeq" id="XP_005650517.1">
    <property type="nucleotide sequence ID" value="XM_005650460.1"/>
</dbReference>
<evidence type="ECO:0000256" key="9">
    <source>
        <dbReference type="ARBA" id="ARBA00023010"/>
    </source>
</evidence>
<dbReference type="Proteomes" id="UP000007264">
    <property type="component" value="Unassembled WGS sequence"/>
</dbReference>
<dbReference type="InterPro" id="IPR001680">
    <property type="entry name" value="WD40_rpt"/>
</dbReference>
<sequence>MAAAVAAPAQIDTGHSDTVHDVQFDYYGRRLATCSSDRTIKVFETAGDQMAEVSQLVGHEGPVWQVTWAHPKFGSLLASCGFDHKVIVWKEAQESQWVQAYSAPVHSASVNSVAFAPHELGLILAAASSDGSISILTYHEGAWTPYKVADAHSLGATAVSWSPAAPAGSLVSVKGPAQPEKRLASSGADNTVRVWRLNEKTGEWQQEGPALTGHSDWVRDVAWAPNLGLPSNTLASAGQDGKVLIWSEGRDAPGTWTPTLLHDFKAPVWRVSWSVTGSILAVSDSQGNVTTWKESLDGSWQKLAS</sequence>
<dbReference type="eggNOG" id="KOG1332">
    <property type="taxonomic scope" value="Eukaryota"/>
</dbReference>
<dbReference type="GO" id="GO:0051028">
    <property type="term" value="P:mRNA transport"/>
    <property type="evidence" value="ECO:0007669"/>
    <property type="project" value="UniProtKB-KW"/>
</dbReference>
<protein>
    <submittedName>
        <fullName evidence="14">WD40 repeat-like protein</fullName>
    </submittedName>
</protein>
<keyword evidence="10" id="KW-0906">Nuclear pore complex</keyword>
<dbReference type="PRINTS" id="PR00320">
    <property type="entry name" value="GPROTEINBRPT"/>
</dbReference>
<dbReference type="GO" id="GO:0006606">
    <property type="term" value="P:protein import into nucleus"/>
    <property type="evidence" value="ECO:0007669"/>
    <property type="project" value="TreeGrafter"/>
</dbReference>
<dbReference type="GO" id="GO:0030127">
    <property type="term" value="C:COPII vesicle coat"/>
    <property type="evidence" value="ECO:0007669"/>
    <property type="project" value="TreeGrafter"/>
</dbReference>
<evidence type="ECO:0000256" key="12">
    <source>
        <dbReference type="ARBA" id="ARBA00025261"/>
    </source>
</evidence>
<feature type="repeat" description="WD" evidence="13">
    <location>
        <begin position="12"/>
        <end position="53"/>
    </location>
</feature>
<dbReference type="InterPro" id="IPR036322">
    <property type="entry name" value="WD40_repeat_dom_sf"/>
</dbReference>
<proteinExistence type="inferred from homology"/>
<evidence type="ECO:0000256" key="5">
    <source>
        <dbReference type="ARBA" id="ARBA00022574"/>
    </source>
</evidence>
<gene>
    <name evidence="14" type="ORF">COCSUDRAFT_22211</name>
</gene>
<evidence type="ECO:0000256" key="13">
    <source>
        <dbReference type="PROSITE-ProRule" id="PRU00221"/>
    </source>
</evidence>
<comment type="function">
    <text evidence="12">Component of the coat protein complex II (COPII) which promotes the formation of transport vesicles from the endoplasmic reticulum (ER). The coat has two main functions, the physical deformation of the endoplasmic reticulum membrane into vesicles and the selection of cargo molecules. It also functions as a component of the nuclear pore complex (NPC). NPC components, collectively referred to as nucleoporins (NUPs), can play the role of both NPC structural components and of docking or interaction partners for transiently associated nuclear transport factors. SEC13 is required for efficient mRNA export from the nucleus to the cytoplasm and for correct nuclear pore biogenesis and distribution.</text>
</comment>
<dbReference type="PROSITE" id="PS50082">
    <property type="entry name" value="WD_REPEATS_2"/>
    <property type="match status" value="3"/>
</dbReference>
<dbReference type="Gene3D" id="2.130.10.10">
    <property type="entry name" value="YVTN repeat-like/Quinoprotein amine dehydrogenase"/>
    <property type="match status" value="1"/>
</dbReference>
<dbReference type="SUPFAM" id="SSF50978">
    <property type="entry name" value="WD40 repeat-like"/>
    <property type="match status" value="1"/>
</dbReference>
<comment type="subcellular location">
    <subcellularLocation>
        <location evidence="1">Nucleus</location>
        <location evidence="1">Nuclear pore complex</location>
    </subcellularLocation>
</comment>
<keyword evidence="11" id="KW-0539">Nucleus</keyword>
<dbReference type="AlphaFoldDB" id="I0Z5Q4"/>
<dbReference type="SMART" id="SM00320">
    <property type="entry name" value="WD40"/>
    <property type="match status" value="6"/>
</dbReference>
<dbReference type="InterPro" id="IPR020472">
    <property type="entry name" value="WD40_PAC1"/>
</dbReference>
<evidence type="ECO:0000256" key="6">
    <source>
        <dbReference type="ARBA" id="ARBA00022737"/>
    </source>
</evidence>
<comment type="similarity">
    <text evidence="2">Belongs to the WD repeat SEC13 family.</text>
</comment>
<dbReference type="InterPro" id="IPR015943">
    <property type="entry name" value="WD40/YVTN_repeat-like_dom_sf"/>
</dbReference>
<evidence type="ECO:0000256" key="2">
    <source>
        <dbReference type="ARBA" id="ARBA00010102"/>
    </source>
</evidence>
<dbReference type="GeneID" id="17043977"/>
<evidence type="ECO:0000256" key="3">
    <source>
        <dbReference type="ARBA" id="ARBA00011369"/>
    </source>
</evidence>
<dbReference type="PANTHER" id="PTHR11024">
    <property type="entry name" value="NUCLEAR PORE COMPLEX PROTEIN SEC13 / SEH1 FAMILY MEMBER"/>
    <property type="match status" value="1"/>
</dbReference>
<evidence type="ECO:0000313" key="14">
    <source>
        <dbReference type="EMBL" id="EIE25973.1"/>
    </source>
</evidence>
<keyword evidence="8" id="KW-0653">Protein transport</keyword>
<dbReference type="EMBL" id="AGSI01000003">
    <property type="protein sequence ID" value="EIE25973.1"/>
    <property type="molecule type" value="Genomic_DNA"/>
</dbReference>
<comment type="caution">
    <text evidence="14">The sequence shown here is derived from an EMBL/GenBank/DDBJ whole genome shotgun (WGS) entry which is preliminary data.</text>
</comment>
<dbReference type="PANTHER" id="PTHR11024:SF2">
    <property type="entry name" value="PROTEIN SEC13 HOMOLOG"/>
    <property type="match status" value="1"/>
</dbReference>
<evidence type="ECO:0000256" key="10">
    <source>
        <dbReference type="ARBA" id="ARBA00023132"/>
    </source>
</evidence>
<dbReference type="PROSITE" id="PS50294">
    <property type="entry name" value="WD_REPEATS_REGION"/>
    <property type="match status" value="1"/>
</dbReference>
<evidence type="ECO:0000256" key="1">
    <source>
        <dbReference type="ARBA" id="ARBA00004567"/>
    </source>
</evidence>
<keyword evidence="9" id="KW-0811">Translocation</keyword>
<comment type="subunit">
    <text evidence="3">The COPII coat is composed of at least 5 proteins: the SEC23/24 complex, the SEC13/31 complex, and the protein SAR1. Component of the nuclear pore complex (NPC). NPC constitutes the exclusive means of nucleocytoplasmic transport. NPCs allow the passive diffusion of ions and small molecules and the active, nuclear transport receptor-mediated bidirectional transport of macromolecules such as proteins, RNAs, ribonucleoparticles (RNPs), and ribosomal subunits across the nuclear envelope. Due to its 8-fold rotational symmetry, all subunits are present with 8 copies or multiples thereof.</text>
</comment>
<evidence type="ECO:0000313" key="15">
    <source>
        <dbReference type="Proteomes" id="UP000007264"/>
    </source>
</evidence>
<accession>I0Z5Q4</accession>
<reference evidence="14 15" key="1">
    <citation type="journal article" date="2012" name="Genome Biol.">
        <title>The genome of the polar eukaryotic microalga coccomyxa subellipsoidea reveals traits of cold adaptation.</title>
        <authorList>
            <person name="Blanc G."/>
            <person name="Agarkova I."/>
            <person name="Grimwood J."/>
            <person name="Kuo A."/>
            <person name="Brueggeman A."/>
            <person name="Dunigan D."/>
            <person name="Gurnon J."/>
            <person name="Ladunga I."/>
            <person name="Lindquist E."/>
            <person name="Lucas S."/>
            <person name="Pangilinan J."/>
            <person name="Proschold T."/>
            <person name="Salamov A."/>
            <person name="Schmutz J."/>
            <person name="Weeks D."/>
            <person name="Yamada T."/>
            <person name="Claverie J.M."/>
            <person name="Grigoriev I."/>
            <person name="Van Etten J."/>
            <person name="Lomsadze A."/>
            <person name="Borodovsky M."/>
        </authorList>
    </citation>
    <scope>NUCLEOTIDE SEQUENCE [LARGE SCALE GENOMIC DNA]</scope>
    <source>
        <strain evidence="14 15">C-169</strain>
    </source>
</reference>
<keyword evidence="7" id="KW-0509">mRNA transport</keyword>
<organism evidence="14 15">
    <name type="scientific">Coccomyxa subellipsoidea (strain C-169)</name>
    <name type="common">Green microalga</name>
    <dbReference type="NCBI Taxonomy" id="574566"/>
    <lineage>
        <taxon>Eukaryota</taxon>
        <taxon>Viridiplantae</taxon>
        <taxon>Chlorophyta</taxon>
        <taxon>core chlorophytes</taxon>
        <taxon>Trebouxiophyceae</taxon>
        <taxon>Trebouxiophyceae incertae sedis</taxon>
        <taxon>Coccomyxaceae</taxon>
        <taxon>Coccomyxa</taxon>
        <taxon>Coccomyxa subellipsoidea</taxon>
    </lineage>
</organism>
<keyword evidence="6" id="KW-0677">Repeat</keyword>
<evidence type="ECO:0000256" key="11">
    <source>
        <dbReference type="ARBA" id="ARBA00023242"/>
    </source>
</evidence>
<dbReference type="STRING" id="574566.I0Z5Q4"/>
<dbReference type="InterPro" id="IPR037363">
    <property type="entry name" value="Sec13/Seh1_fam"/>
</dbReference>
<dbReference type="GO" id="GO:0090114">
    <property type="term" value="P:COPII-coated vesicle budding"/>
    <property type="evidence" value="ECO:0007669"/>
    <property type="project" value="TreeGrafter"/>
</dbReference>
<keyword evidence="5 13" id="KW-0853">WD repeat</keyword>
<keyword evidence="15" id="KW-1185">Reference proteome</keyword>
<name>I0Z5Q4_COCSC</name>